<evidence type="ECO:0000256" key="1">
    <source>
        <dbReference type="SAM" id="MobiDB-lite"/>
    </source>
</evidence>
<proteinExistence type="predicted"/>
<evidence type="ECO:0000313" key="2">
    <source>
        <dbReference type="EMBL" id="QHT93817.1"/>
    </source>
</evidence>
<feature type="compositionally biased region" description="Basic and acidic residues" evidence="1">
    <location>
        <begin position="14"/>
        <end position="23"/>
    </location>
</feature>
<reference evidence="2" key="1">
    <citation type="journal article" date="2020" name="Nature">
        <title>Giant virus diversity and host interactions through global metagenomics.</title>
        <authorList>
            <person name="Schulz F."/>
            <person name="Roux S."/>
            <person name="Paez-Espino D."/>
            <person name="Jungbluth S."/>
            <person name="Walsh D.A."/>
            <person name="Denef V.J."/>
            <person name="McMahon K.D."/>
            <person name="Konstantinidis K.T."/>
            <person name="Eloe-Fadrosh E.A."/>
            <person name="Kyrpides N.C."/>
            <person name="Woyke T."/>
        </authorList>
    </citation>
    <scope>NUCLEOTIDE SEQUENCE</scope>
    <source>
        <strain evidence="2">GVMAG-M-3300024258-14</strain>
    </source>
</reference>
<dbReference type="EMBL" id="MN740210">
    <property type="protein sequence ID" value="QHT93817.1"/>
    <property type="molecule type" value="Genomic_DNA"/>
</dbReference>
<protein>
    <submittedName>
        <fullName evidence="2">Uncharacterized protein</fullName>
    </submittedName>
</protein>
<feature type="compositionally biased region" description="Polar residues" evidence="1">
    <location>
        <begin position="1"/>
        <end position="13"/>
    </location>
</feature>
<dbReference type="AlphaFoldDB" id="A0A6C0IPL1"/>
<accession>A0A6C0IPL1</accession>
<sequence length="110" mass="13167">MKYNWTWSYGEKQQQSKRDTDKSALIKLNDEKTESIKNAHSISLNHDENTWDMMTMLNNKEEYKNNREDLNFKVSDRQMMQQIGNNPFLENNYHNDIANHNVFLIPKNAK</sequence>
<name>A0A6C0IPL1_9ZZZZ</name>
<feature type="region of interest" description="Disordered" evidence="1">
    <location>
        <begin position="1"/>
        <end position="23"/>
    </location>
</feature>
<organism evidence="2">
    <name type="scientific">viral metagenome</name>
    <dbReference type="NCBI Taxonomy" id="1070528"/>
    <lineage>
        <taxon>unclassified sequences</taxon>
        <taxon>metagenomes</taxon>
        <taxon>organismal metagenomes</taxon>
    </lineage>
</organism>